<evidence type="ECO:0000256" key="3">
    <source>
        <dbReference type="ARBA" id="ARBA00022729"/>
    </source>
</evidence>
<name>A0ABR6KQM6_9BACT</name>
<comment type="similarity">
    <text evidence="2">Belongs to the bacteroidetes fimbrillin superfamily. FimA/Mfa1 family.</text>
</comment>
<dbReference type="Proteomes" id="UP000533637">
    <property type="component" value="Unassembled WGS sequence"/>
</dbReference>
<dbReference type="InterPro" id="IPR018247">
    <property type="entry name" value="EF_Hand_1_Ca_BS"/>
</dbReference>
<evidence type="ECO:0000256" key="2">
    <source>
        <dbReference type="ARBA" id="ARBA00006011"/>
    </source>
</evidence>
<dbReference type="RefSeq" id="WP_183671672.1">
    <property type="nucleotide sequence ID" value="NZ_BMPB01000008.1"/>
</dbReference>
<dbReference type="EMBL" id="JACHOC010000007">
    <property type="protein sequence ID" value="MBB4623678.1"/>
    <property type="molecule type" value="Genomic_DNA"/>
</dbReference>
<evidence type="ECO:0000313" key="8">
    <source>
        <dbReference type="Proteomes" id="UP000533637"/>
    </source>
</evidence>
<reference evidence="7 8" key="1">
    <citation type="submission" date="2020-08" db="EMBL/GenBank/DDBJ databases">
        <title>Genomic Encyclopedia of Type Strains, Phase IV (KMG-IV): sequencing the most valuable type-strain genomes for metagenomic binning, comparative biology and taxonomic classification.</title>
        <authorList>
            <person name="Goeker M."/>
        </authorList>
    </citation>
    <scope>NUCLEOTIDE SEQUENCE [LARGE SCALE GENOMIC DNA]</scope>
    <source>
        <strain evidence="7 8">DSM 102983</strain>
    </source>
</reference>
<keyword evidence="8" id="KW-1185">Reference proteome</keyword>
<dbReference type="Gene3D" id="2.60.40.2580">
    <property type="match status" value="1"/>
</dbReference>
<dbReference type="PROSITE" id="PS51257">
    <property type="entry name" value="PROKAR_LIPOPROTEIN"/>
    <property type="match status" value="1"/>
</dbReference>
<feature type="domain" description="Major fimbrial subunit protein N-terminal" evidence="6">
    <location>
        <begin position="59"/>
        <end position="174"/>
    </location>
</feature>
<evidence type="ECO:0000256" key="4">
    <source>
        <dbReference type="ARBA" id="ARBA00023263"/>
    </source>
</evidence>
<sequence>MIHSIKNICNLLAGFLLFVSCTDETLIGPKKIIVEEGLPVTTTLTFGTSDPVKIETRVSDISENDQVRSLAVLIFKRDGGSMVKVDNTFFFDADALTMGAVTLKTTTGDRYVYAVANYKSSVFGDLTYQLENVNTLEGLNELCIELEENNTSVLDGQFLMSGYFIGNTESTEKGACCITENGVVDRSGNSGFIDLKRIMSSVKFKVYSNTPGATFIVDSWQVKNIPQRSFVLEQNGECSGMSYDNTNKSSVFVEEDGKKTFSFLMMESKKEAKGSASTRDEREKMSDSSENFDNAPENSTYVILKGTFSGTTEQSVNGDISGREVTAYVTYYIHLGDWGTGGATDYNNYKILRNNRYVYTVNVRGVDDLIVEVQTDSENWSGDGDMLVSTDNAIIFDAHFETTIISFSKKTIRELREKYSPDGTAAGCTLERFKEKFLIYASTPKNSFHPGDDDVNWVTYRRNTEGNVATDFMKYKYSANDKSLLNADGFKTDLYNACDDLTDDNDIVYYTCFIDEYFYGDGNGNYNGAVKLSDFVNQQPRILQICTNYIKNNETSSNSSISTAAYTFSQRSICTMYDMDRMENNDVNGWGTEWTQENPNMKIATNLGERVGWANSLSQGRYNTWGNLSKSFPGFYGQQKAYSWASYLNFATNTLWPDGNKKVYFADFGCLNKNRDLNGNGQIDADELRWYLPAINQYTEYLIGDDVLPEEVTLVNRNKFDHGDIYASSTAHIYAGMADTQVDQRVFLASEGGSTAFANSAGGYKGTVKRYRCIRNLRSVTGGTAALATHSETTLSDGYTYQYLYFDNLNPTAKRASVSHALTFGHTNFDEEARVSDGIEVGDINKTSLTAAEISLINPCASKGEGWRLPNQRELAILTSNRKNEAIDRAATIFSCTKNKYSPNNTNNNSSDRVYLGYSADIAGSMSMWRAGSKASYRCVRDIKK</sequence>
<comment type="caution">
    <text evidence="7">The sequence shown here is derived from an EMBL/GenBank/DDBJ whole genome shotgun (WGS) entry which is preliminary data.</text>
</comment>
<feature type="compositionally biased region" description="Basic and acidic residues" evidence="5">
    <location>
        <begin position="272"/>
        <end position="287"/>
    </location>
</feature>
<dbReference type="PROSITE" id="PS00018">
    <property type="entry name" value="EF_HAND_1"/>
    <property type="match status" value="1"/>
</dbReference>
<evidence type="ECO:0000313" key="7">
    <source>
        <dbReference type="EMBL" id="MBB4623678.1"/>
    </source>
</evidence>
<dbReference type="Pfam" id="PF06321">
    <property type="entry name" value="P_gingi_FimA"/>
    <property type="match status" value="1"/>
</dbReference>
<evidence type="ECO:0000259" key="6">
    <source>
        <dbReference type="Pfam" id="PF06321"/>
    </source>
</evidence>
<accession>A0ABR6KQM6</accession>
<keyword evidence="3" id="KW-0732">Signal</keyword>
<proteinExistence type="inferred from homology"/>
<dbReference type="InterPro" id="IPR029141">
    <property type="entry name" value="FimA_N"/>
</dbReference>
<protein>
    <recommendedName>
        <fullName evidence="6">Major fimbrial subunit protein N-terminal domain-containing protein</fullName>
    </recommendedName>
</protein>
<keyword evidence="4" id="KW-0281">Fimbrium</keyword>
<evidence type="ECO:0000256" key="5">
    <source>
        <dbReference type="SAM" id="MobiDB-lite"/>
    </source>
</evidence>
<organism evidence="7 8">
    <name type="scientific">Parabacteroides faecis</name>
    <dbReference type="NCBI Taxonomy" id="1217282"/>
    <lineage>
        <taxon>Bacteria</taxon>
        <taxon>Pseudomonadati</taxon>
        <taxon>Bacteroidota</taxon>
        <taxon>Bacteroidia</taxon>
        <taxon>Bacteroidales</taxon>
        <taxon>Tannerellaceae</taxon>
        <taxon>Parabacteroides</taxon>
    </lineage>
</organism>
<comment type="subcellular location">
    <subcellularLocation>
        <location evidence="1">Fimbrium</location>
    </subcellularLocation>
</comment>
<feature type="region of interest" description="Disordered" evidence="5">
    <location>
        <begin position="272"/>
        <end position="296"/>
    </location>
</feature>
<evidence type="ECO:0000256" key="1">
    <source>
        <dbReference type="ARBA" id="ARBA00004561"/>
    </source>
</evidence>
<gene>
    <name evidence="7" type="ORF">GGQ57_003594</name>
</gene>